<evidence type="ECO:0000313" key="3">
    <source>
        <dbReference type="EMBL" id="MFD1717435.1"/>
    </source>
</evidence>
<evidence type="ECO:0000256" key="1">
    <source>
        <dbReference type="SAM" id="MobiDB-lite"/>
    </source>
</evidence>
<dbReference type="EMBL" id="JBHUEE010000002">
    <property type="protein sequence ID" value="MFD1717435.1"/>
    <property type="molecule type" value="Genomic_DNA"/>
</dbReference>
<evidence type="ECO:0008006" key="5">
    <source>
        <dbReference type="Google" id="ProtNLM"/>
    </source>
</evidence>
<sequence length="151" mass="15757">MRSTKLLVAGLLTLSLAACSFDSEPGSPSPTKDSPSPTEEGPQPLSEVGSVTELRDALVEAGYPCADWTQTNDVANAAESGSCSEEDLLSTYASESDRDAQVTQERANKDMLREAGIDPGSTIVGPNWMVNLSAGTDIEGIHEVLGGTLIS</sequence>
<evidence type="ECO:0000313" key="4">
    <source>
        <dbReference type="Proteomes" id="UP001597277"/>
    </source>
</evidence>
<feature type="signal peptide" evidence="2">
    <location>
        <begin position="1"/>
        <end position="20"/>
    </location>
</feature>
<feature type="region of interest" description="Disordered" evidence="1">
    <location>
        <begin position="20"/>
        <end position="50"/>
    </location>
</feature>
<keyword evidence="4" id="KW-1185">Reference proteome</keyword>
<reference evidence="4" key="1">
    <citation type="journal article" date="2019" name="Int. J. Syst. Evol. Microbiol.">
        <title>The Global Catalogue of Microorganisms (GCM) 10K type strain sequencing project: providing services to taxonomists for standard genome sequencing and annotation.</title>
        <authorList>
            <consortium name="The Broad Institute Genomics Platform"/>
            <consortium name="The Broad Institute Genome Sequencing Center for Infectious Disease"/>
            <person name="Wu L."/>
            <person name="Ma J."/>
        </authorList>
    </citation>
    <scope>NUCLEOTIDE SEQUENCE [LARGE SCALE GENOMIC DNA]</scope>
    <source>
        <strain evidence="4">JCM 17130</strain>
    </source>
</reference>
<gene>
    <name evidence="3" type="ORF">ACFSE6_06290</name>
</gene>
<proteinExistence type="predicted"/>
<feature type="region of interest" description="Disordered" evidence="1">
    <location>
        <begin position="77"/>
        <end position="108"/>
    </location>
</feature>
<feature type="chain" id="PRO_5046912381" description="DUF3558 domain-containing protein" evidence="2">
    <location>
        <begin position="21"/>
        <end position="151"/>
    </location>
</feature>
<keyword evidence="2" id="KW-0732">Signal</keyword>
<name>A0ABW4L1C4_9MICO</name>
<comment type="caution">
    <text evidence="3">The sequence shown here is derived from an EMBL/GenBank/DDBJ whole genome shotgun (WGS) entry which is preliminary data.</text>
</comment>
<dbReference type="Proteomes" id="UP001597277">
    <property type="component" value="Unassembled WGS sequence"/>
</dbReference>
<feature type="compositionally biased region" description="Basic and acidic residues" evidence="1">
    <location>
        <begin position="95"/>
        <end position="108"/>
    </location>
</feature>
<evidence type="ECO:0000256" key="2">
    <source>
        <dbReference type="SAM" id="SignalP"/>
    </source>
</evidence>
<dbReference type="RefSeq" id="WP_388003658.1">
    <property type="nucleotide sequence ID" value="NZ_JBHUEE010000002.1"/>
</dbReference>
<feature type="compositionally biased region" description="Low complexity" evidence="1">
    <location>
        <begin position="25"/>
        <end position="37"/>
    </location>
</feature>
<protein>
    <recommendedName>
        <fullName evidence="5">DUF3558 domain-containing protein</fullName>
    </recommendedName>
</protein>
<organism evidence="3 4">
    <name type="scientific">Georgenia deserti</name>
    <dbReference type="NCBI Taxonomy" id="2093781"/>
    <lineage>
        <taxon>Bacteria</taxon>
        <taxon>Bacillati</taxon>
        <taxon>Actinomycetota</taxon>
        <taxon>Actinomycetes</taxon>
        <taxon>Micrococcales</taxon>
        <taxon>Bogoriellaceae</taxon>
        <taxon>Georgenia</taxon>
    </lineage>
</organism>
<dbReference type="PROSITE" id="PS51257">
    <property type="entry name" value="PROKAR_LIPOPROTEIN"/>
    <property type="match status" value="1"/>
</dbReference>
<accession>A0ABW4L1C4</accession>